<dbReference type="PANTHER" id="PTHR23235:SF176">
    <property type="entry name" value="C2H2-TYPE DOMAIN-CONTAINING PROTEIN"/>
    <property type="match status" value="1"/>
</dbReference>
<dbReference type="GO" id="GO:0000978">
    <property type="term" value="F:RNA polymerase II cis-regulatory region sequence-specific DNA binding"/>
    <property type="evidence" value="ECO:0007669"/>
    <property type="project" value="TreeGrafter"/>
</dbReference>
<evidence type="ECO:0000256" key="4">
    <source>
        <dbReference type="ARBA" id="ARBA00022771"/>
    </source>
</evidence>
<keyword evidence="5" id="KW-0862">Zinc</keyword>
<gene>
    <name evidence="13" type="ORF">PoB_003873800</name>
</gene>
<keyword evidence="8" id="KW-0804">Transcription</keyword>
<dbReference type="InterPro" id="IPR036236">
    <property type="entry name" value="Znf_C2H2_sf"/>
</dbReference>
<dbReference type="PROSITE" id="PS00028">
    <property type="entry name" value="ZINC_FINGER_C2H2_1"/>
    <property type="match status" value="4"/>
</dbReference>
<feature type="region of interest" description="Disordered" evidence="11">
    <location>
        <begin position="311"/>
        <end position="330"/>
    </location>
</feature>
<evidence type="ECO:0000256" key="10">
    <source>
        <dbReference type="PROSITE-ProRule" id="PRU00042"/>
    </source>
</evidence>
<evidence type="ECO:0000256" key="7">
    <source>
        <dbReference type="ARBA" id="ARBA00023125"/>
    </source>
</evidence>
<dbReference type="Pfam" id="PF00096">
    <property type="entry name" value="zf-C2H2"/>
    <property type="match status" value="4"/>
</dbReference>
<comment type="subcellular location">
    <subcellularLocation>
        <location evidence="1">Nucleus</location>
    </subcellularLocation>
</comment>
<name>A0AAV4AY24_9GAST</name>
<dbReference type="SUPFAM" id="SSF57667">
    <property type="entry name" value="beta-beta-alpha zinc fingers"/>
    <property type="match status" value="2"/>
</dbReference>
<keyword evidence="3" id="KW-0677">Repeat</keyword>
<dbReference type="EMBL" id="BLXT01004391">
    <property type="protein sequence ID" value="GFO12233.1"/>
    <property type="molecule type" value="Genomic_DNA"/>
</dbReference>
<dbReference type="FunFam" id="3.30.160.60:FF:000432">
    <property type="entry name" value="zinc finger protein Gfi-1b isoform X1"/>
    <property type="match status" value="1"/>
</dbReference>
<evidence type="ECO:0000256" key="11">
    <source>
        <dbReference type="SAM" id="MobiDB-lite"/>
    </source>
</evidence>
<feature type="domain" description="C2H2-type" evidence="12">
    <location>
        <begin position="521"/>
        <end position="546"/>
    </location>
</feature>
<evidence type="ECO:0000256" key="6">
    <source>
        <dbReference type="ARBA" id="ARBA00023015"/>
    </source>
</evidence>
<dbReference type="FunFam" id="3.30.160.60:FF:000208">
    <property type="entry name" value="zinc finger protein Gfi-1b"/>
    <property type="match status" value="1"/>
</dbReference>
<dbReference type="SMART" id="SM00355">
    <property type="entry name" value="ZnF_C2H2"/>
    <property type="match status" value="4"/>
</dbReference>
<comment type="caution">
    <text evidence="13">The sequence shown here is derived from an EMBL/GenBank/DDBJ whole genome shotgun (WGS) entry which is preliminary data.</text>
</comment>
<evidence type="ECO:0000259" key="12">
    <source>
        <dbReference type="PROSITE" id="PS50157"/>
    </source>
</evidence>
<dbReference type="GO" id="GO:0005634">
    <property type="term" value="C:nucleus"/>
    <property type="evidence" value="ECO:0007669"/>
    <property type="project" value="UniProtKB-SubCell"/>
</dbReference>
<keyword evidence="2" id="KW-0479">Metal-binding</keyword>
<dbReference type="PANTHER" id="PTHR23235">
    <property type="entry name" value="KRUEPPEL-LIKE TRANSCRIPTION FACTOR"/>
    <property type="match status" value="1"/>
</dbReference>
<dbReference type="AlphaFoldDB" id="A0AAV4AY24"/>
<keyword evidence="14" id="KW-1185">Reference proteome</keyword>
<dbReference type="GO" id="GO:0000981">
    <property type="term" value="F:DNA-binding transcription factor activity, RNA polymerase II-specific"/>
    <property type="evidence" value="ECO:0007669"/>
    <property type="project" value="TreeGrafter"/>
</dbReference>
<dbReference type="FunFam" id="3.30.160.60:FF:000245">
    <property type="entry name" value="zinc finger protein Gfi-1"/>
    <property type="match status" value="1"/>
</dbReference>
<evidence type="ECO:0000256" key="8">
    <source>
        <dbReference type="ARBA" id="ARBA00023163"/>
    </source>
</evidence>
<feature type="region of interest" description="Disordered" evidence="11">
    <location>
        <begin position="204"/>
        <end position="229"/>
    </location>
</feature>
<dbReference type="InterPro" id="IPR013087">
    <property type="entry name" value="Znf_C2H2_type"/>
</dbReference>
<dbReference type="FunFam" id="3.30.160.60:FF:000148">
    <property type="entry name" value="zinc finger protein Gfi-1"/>
    <property type="match status" value="1"/>
</dbReference>
<accession>A0AAV4AY24</accession>
<protein>
    <submittedName>
        <fullName evidence="13">Zinc finger protein gfi-1b</fullName>
    </submittedName>
</protein>
<reference evidence="13 14" key="1">
    <citation type="journal article" date="2021" name="Elife">
        <title>Chloroplast acquisition without the gene transfer in kleptoplastic sea slugs, Plakobranchus ocellatus.</title>
        <authorList>
            <person name="Maeda T."/>
            <person name="Takahashi S."/>
            <person name="Yoshida T."/>
            <person name="Shimamura S."/>
            <person name="Takaki Y."/>
            <person name="Nagai Y."/>
            <person name="Toyoda A."/>
            <person name="Suzuki Y."/>
            <person name="Arimoto A."/>
            <person name="Ishii H."/>
            <person name="Satoh N."/>
            <person name="Nishiyama T."/>
            <person name="Hasebe M."/>
            <person name="Maruyama T."/>
            <person name="Minagawa J."/>
            <person name="Obokata J."/>
            <person name="Shigenobu S."/>
        </authorList>
    </citation>
    <scope>NUCLEOTIDE SEQUENCE [LARGE SCALE GENOMIC DNA]</scope>
</reference>
<keyword evidence="6" id="KW-0805">Transcription regulation</keyword>
<evidence type="ECO:0000256" key="3">
    <source>
        <dbReference type="ARBA" id="ARBA00022737"/>
    </source>
</evidence>
<evidence type="ECO:0000313" key="14">
    <source>
        <dbReference type="Proteomes" id="UP000735302"/>
    </source>
</evidence>
<proteinExistence type="predicted"/>
<evidence type="ECO:0000256" key="5">
    <source>
        <dbReference type="ARBA" id="ARBA00022833"/>
    </source>
</evidence>
<evidence type="ECO:0000256" key="2">
    <source>
        <dbReference type="ARBA" id="ARBA00022723"/>
    </source>
</evidence>
<evidence type="ECO:0000313" key="13">
    <source>
        <dbReference type="EMBL" id="GFO12233.1"/>
    </source>
</evidence>
<keyword evidence="7" id="KW-0238">DNA-binding</keyword>
<feature type="region of interest" description="Disordered" evidence="11">
    <location>
        <begin position="1"/>
        <end position="52"/>
    </location>
</feature>
<sequence>MPRSFMVKHQQQPQAYRRYRPWEDDVTPPKLTRPEVTASGEESPKQEQQNQHTAGLVFPTNGTQLPWPTAISDHSEVIKRLTPPMDGDGPGTTGASSHWSQMGQMKHPQYLRDMLGDFLSWLTLDHDVTSAQQHQLSLLKANYLFPHLLHQSMPFPLDGMERKEDFLPCQCQRCLANRLGGAPRFPLHPFYELPPTLCSALMTPPSSTTSATGTPGGTTSKTSSTSAPVALNIPTSPYSSTASPSYFSHFLPSSTICPSSISSTSAHSSPSSSSSSSSNSIACASSAASSSSSSSSSSSCVNKISNMDDEPKSILSLPLPPSTGQRLTSRPVNCKLLPPLNLPAPRPICEQLMTSPSPSHIMRDLGAHTLRPGSQTSAFDLRTNVCNGRDGSPANNGSSSSASSINSIICSNINHNLPLNLSVSANRSGETSKERSFQCRECGKRFKRSSTLSTHLLIHSDTRPYPCPYCGKRFHQKSDMKKHTYIHTGEKPHKCTICGKAFSQSSNLITHSRKHTGYKPFSCSKCGKAFQRKVDLRRHIELANHY</sequence>
<feature type="domain" description="C2H2-type" evidence="12">
    <location>
        <begin position="465"/>
        <end position="492"/>
    </location>
</feature>
<dbReference type="PROSITE" id="PS50157">
    <property type="entry name" value="ZINC_FINGER_C2H2_2"/>
    <property type="match status" value="4"/>
</dbReference>
<dbReference type="Gene3D" id="3.30.160.60">
    <property type="entry name" value="Classic Zinc Finger"/>
    <property type="match status" value="4"/>
</dbReference>
<keyword evidence="4 10" id="KW-0863">Zinc-finger</keyword>
<keyword evidence="9" id="KW-0539">Nucleus</keyword>
<organism evidence="13 14">
    <name type="scientific">Plakobranchus ocellatus</name>
    <dbReference type="NCBI Taxonomy" id="259542"/>
    <lineage>
        <taxon>Eukaryota</taxon>
        <taxon>Metazoa</taxon>
        <taxon>Spiralia</taxon>
        <taxon>Lophotrochozoa</taxon>
        <taxon>Mollusca</taxon>
        <taxon>Gastropoda</taxon>
        <taxon>Heterobranchia</taxon>
        <taxon>Euthyneura</taxon>
        <taxon>Panpulmonata</taxon>
        <taxon>Sacoglossa</taxon>
        <taxon>Placobranchoidea</taxon>
        <taxon>Plakobranchidae</taxon>
        <taxon>Plakobranchus</taxon>
    </lineage>
</organism>
<dbReference type="GO" id="GO:0008270">
    <property type="term" value="F:zinc ion binding"/>
    <property type="evidence" value="ECO:0007669"/>
    <property type="project" value="UniProtKB-KW"/>
</dbReference>
<feature type="domain" description="C2H2-type" evidence="12">
    <location>
        <begin position="437"/>
        <end position="464"/>
    </location>
</feature>
<feature type="domain" description="C2H2-type" evidence="12">
    <location>
        <begin position="493"/>
        <end position="520"/>
    </location>
</feature>
<evidence type="ECO:0000256" key="1">
    <source>
        <dbReference type="ARBA" id="ARBA00004123"/>
    </source>
</evidence>
<evidence type="ECO:0000256" key="9">
    <source>
        <dbReference type="ARBA" id="ARBA00023242"/>
    </source>
</evidence>
<dbReference type="Proteomes" id="UP000735302">
    <property type="component" value="Unassembled WGS sequence"/>
</dbReference>